<reference evidence="2 3" key="1">
    <citation type="journal article" date="2015" name="Int. J. Syst. Evol. Microbiol.">
        <title>Sphingomonas hengshuiensis sp. nov., isolated from lake wetland.</title>
        <authorList>
            <person name="Wei S."/>
            <person name="Wang T."/>
            <person name="Liu H."/>
            <person name="Zhang C."/>
            <person name="Guo J."/>
            <person name="Wang Q."/>
            <person name="Liang K."/>
            <person name="Zhang Z."/>
        </authorList>
    </citation>
    <scope>NUCLEOTIDE SEQUENCE [LARGE SCALE GENOMIC DNA]</scope>
    <source>
        <strain evidence="2 3">WHSC-8</strain>
    </source>
</reference>
<protein>
    <recommendedName>
        <fullName evidence="1">ParB-like N-terminal domain-containing protein</fullName>
    </recommendedName>
</protein>
<dbReference type="InterPro" id="IPR050336">
    <property type="entry name" value="Chromosome_partition/occlusion"/>
</dbReference>
<dbReference type="Proteomes" id="UP000032300">
    <property type="component" value="Chromosome"/>
</dbReference>
<accession>A0A7U4J9X2</accession>
<gene>
    <name evidence="2" type="ORF">TS85_15880</name>
</gene>
<evidence type="ECO:0000259" key="1">
    <source>
        <dbReference type="SMART" id="SM00470"/>
    </source>
</evidence>
<proteinExistence type="predicted"/>
<dbReference type="Gene3D" id="3.90.1530.30">
    <property type="match status" value="1"/>
</dbReference>
<dbReference type="SUPFAM" id="SSF110849">
    <property type="entry name" value="ParB/Sulfiredoxin"/>
    <property type="match status" value="1"/>
</dbReference>
<evidence type="ECO:0000313" key="2">
    <source>
        <dbReference type="EMBL" id="AJP72955.1"/>
    </source>
</evidence>
<dbReference type="CDD" id="cd16406">
    <property type="entry name" value="ParB_N_like"/>
    <property type="match status" value="1"/>
</dbReference>
<dbReference type="PANTHER" id="PTHR33375">
    <property type="entry name" value="CHROMOSOME-PARTITIONING PROTEIN PARB-RELATED"/>
    <property type="match status" value="1"/>
</dbReference>
<dbReference type="AlphaFoldDB" id="A0A7U4J9X2"/>
<dbReference type="EMBL" id="CP010836">
    <property type="protein sequence ID" value="AJP72955.1"/>
    <property type="molecule type" value="Genomic_DNA"/>
</dbReference>
<dbReference type="SMART" id="SM00470">
    <property type="entry name" value="ParB"/>
    <property type="match status" value="1"/>
</dbReference>
<dbReference type="GO" id="GO:0005694">
    <property type="term" value="C:chromosome"/>
    <property type="evidence" value="ECO:0007669"/>
    <property type="project" value="TreeGrafter"/>
</dbReference>
<dbReference type="InterPro" id="IPR003115">
    <property type="entry name" value="ParB_N"/>
</dbReference>
<dbReference type="PANTHER" id="PTHR33375:SF7">
    <property type="entry name" value="CHROMOSOME 2-PARTITIONING PROTEIN PARB-RELATED"/>
    <property type="match status" value="1"/>
</dbReference>
<dbReference type="GO" id="GO:0007059">
    <property type="term" value="P:chromosome segregation"/>
    <property type="evidence" value="ECO:0007669"/>
    <property type="project" value="TreeGrafter"/>
</dbReference>
<dbReference type="OrthoDB" id="7530088at2"/>
<dbReference type="Pfam" id="PF02195">
    <property type="entry name" value="ParB_N"/>
    <property type="match status" value="1"/>
</dbReference>
<keyword evidence="3" id="KW-1185">Reference proteome</keyword>
<dbReference type="Gene3D" id="1.10.10.2830">
    <property type="match status" value="1"/>
</dbReference>
<dbReference type="KEGG" id="sphi:TS85_15880"/>
<dbReference type="SUPFAM" id="SSF109709">
    <property type="entry name" value="KorB DNA-binding domain-like"/>
    <property type="match status" value="1"/>
</dbReference>
<reference evidence="2 3" key="2">
    <citation type="submission" date="2015-02" db="EMBL/GenBank/DDBJ databases">
        <title>The complete genome of Sphingomonas hengshuiensis sp. WHSC-8 isolated from soil of Hengshui Lake.</title>
        <authorList>
            <person name="Wei S."/>
            <person name="Guo J."/>
            <person name="Su C."/>
            <person name="Wu R."/>
            <person name="Zhang Z."/>
            <person name="Liang K."/>
            <person name="Li H."/>
            <person name="Wang T."/>
            <person name="Liu H."/>
            <person name="Zhang C."/>
            <person name="Li Z."/>
            <person name="Wang Q."/>
            <person name="Meng J."/>
        </authorList>
    </citation>
    <scope>NUCLEOTIDE SEQUENCE [LARGE SCALE GENOMIC DNA]</scope>
    <source>
        <strain evidence="2 3">WHSC-8</strain>
    </source>
</reference>
<dbReference type="RefSeq" id="WP_044333556.1">
    <property type="nucleotide sequence ID" value="NZ_CP010836.1"/>
</dbReference>
<dbReference type="InterPro" id="IPR036086">
    <property type="entry name" value="ParB/Sulfiredoxin_sf"/>
</dbReference>
<name>A0A7U4J9X2_9SPHN</name>
<feature type="domain" description="ParB-like N-terminal" evidence="1">
    <location>
        <begin position="4"/>
        <end position="107"/>
    </location>
</feature>
<organism evidence="2 3">
    <name type="scientific">Sphingomonas hengshuiensis</name>
    <dbReference type="NCBI Taxonomy" id="1609977"/>
    <lineage>
        <taxon>Bacteria</taxon>
        <taxon>Pseudomonadati</taxon>
        <taxon>Pseudomonadota</taxon>
        <taxon>Alphaproteobacteria</taxon>
        <taxon>Sphingomonadales</taxon>
        <taxon>Sphingomonadaceae</taxon>
        <taxon>Sphingomonas</taxon>
    </lineage>
</organism>
<sequence length="705" mass="78578">MPYRALTIDQLDLSPFNARTDKRALTPSAIEAMATSLAAKGQIMPIVVHPMKGRKDKFGVFAGQRRYRAFKALIEAGRLPRDHPIDAMVREAETEGDLIALSTAENAIRWDLYPYETYAALARSRKRGSSIEEIAGIMGQDIDWVRRGVRLGMLPEPIFRAYAEDEITLECAKAFAATEDAQLQLHVFLKFKEQPRHLRTATTVRQMLKVGDRELTRLLHFVGEETYRAEGGRFELDMFADEEEHRGIVTDEGLLRDLASAKLDDLRRRIRARVGRELRFGAEPPMNDFNMIDRSLQIVPPLSPLSAEDVARHEQLLAEQAKLEDCARDLLGDDGEPLPGSEPAFAEIDARYGPNEAEIARIEDSRPIALPAGDIFATIDIDDDGATEIRYWWKDHKARAAADKSASKPPARRQPHNSFSIDRILSDGEAIAAPIGEPWHARTIAEHRAKDSYGLTQDGVQSLRSLRRAILRGQLLEDGDAAGTVARDYFVWGQLRMVLTRTASAAIGMKSLIAPDRDTPEARELIEATTMCRYENALLELAEWDCFTEGDLATAFRAYRALDEAQKDEALTLLACIPLERSLNADGYRIPLHDAVAAETSIHGPSSLREFEAFTPTAPFFALFSKDHRLELALPFVDRATVATWAKRKSAEQTQFLARVFVDQTADLLDGTDRDAGNWVHPILQFGPQDPARSGGAAAMQEAAE</sequence>
<evidence type="ECO:0000313" key="3">
    <source>
        <dbReference type="Proteomes" id="UP000032300"/>
    </source>
</evidence>